<dbReference type="EnsemblPlants" id="Pp3c21_7170V3.1">
    <property type="protein sequence ID" value="Pp3c21_7170V3.1"/>
    <property type="gene ID" value="Pp3c21_7170"/>
</dbReference>
<dbReference type="AlphaFoldDB" id="A9TP78"/>
<keyword evidence="2" id="KW-0472">Membrane</keyword>
<feature type="region of interest" description="Disordered" evidence="1">
    <location>
        <begin position="120"/>
        <end position="196"/>
    </location>
</feature>
<gene>
    <name evidence="4" type="primary">LOC112274523</name>
    <name evidence="3" type="ORF">PHYPA_025830</name>
</gene>
<dbReference type="EMBL" id="ABEU02000021">
    <property type="protein sequence ID" value="PNR31708.1"/>
    <property type="molecule type" value="Genomic_DNA"/>
</dbReference>
<reference evidence="3 5" key="2">
    <citation type="journal article" date="2018" name="Plant J.">
        <title>The Physcomitrella patens chromosome-scale assembly reveals moss genome structure and evolution.</title>
        <authorList>
            <person name="Lang D."/>
            <person name="Ullrich K.K."/>
            <person name="Murat F."/>
            <person name="Fuchs J."/>
            <person name="Jenkins J."/>
            <person name="Haas F.B."/>
            <person name="Piednoel M."/>
            <person name="Gundlach H."/>
            <person name="Van Bel M."/>
            <person name="Meyberg R."/>
            <person name="Vives C."/>
            <person name="Morata J."/>
            <person name="Symeonidi A."/>
            <person name="Hiss M."/>
            <person name="Muchero W."/>
            <person name="Kamisugi Y."/>
            <person name="Saleh O."/>
            <person name="Blanc G."/>
            <person name="Decker E.L."/>
            <person name="van Gessel N."/>
            <person name="Grimwood J."/>
            <person name="Hayes R.D."/>
            <person name="Graham S.W."/>
            <person name="Gunter L.E."/>
            <person name="McDaniel S.F."/>
            <person name="Hoernstein S.N.W."/>
            <person name="Larsson A."/>
            <person name="Li F.W."/>
            <person name="Perroud P.F."/>
            <person name="Phillips J."/>
            <person name="Ranjan P."/>
            <person name="Rokshar D.S."/>
            <person name="Rothfels C.J."/>
            <person name="Schneider L."/>
            <person name="Shu S."/>
            <person name="Stevenson D.W."/>
            <person name="Thummler F."/>
            <person name="Tillich M."/>
            <person name="Villarreal Aguilar J.C."/>
            <person name="Widiez T."/>
            <person name="Wong G.K."/>
            <person name="Wymore A."/>
            <person name="Zhang Y."/>
            <person name="Zimmer A.D."/>
            <person name="Quatrano R.S."/>
            <person name="Mayer K.F.X."/>
            <person name="Goodstein D."/>
            <person name="Casacuberta J.M."/>
            <person name="Vandepoele K."/>
            <person name="Reski R."/>
            <person name="Cuming A.C."/>
            <person name="Tuskan G.A."/>
            <person name="Maumus F."/>
            <person name="Salse J."/>
            <person name="Schmutz J."/>
            <person name="Rensing S.A."/>
        </authorList>
    </citation>
    <scope>NUCLEOTIDE SEQUENCE [LARGE SCALE GENOMIC DNA]</scope>
    <source>
        <strain evidence="4 5">cv. Gransden 2004</strain>
    </source>
</reference>
<sequence>MAMASMSMAMSRTPLQGLPAQQPFLHKRVRSPAVISCSSSKPKWSEQCATSSSAGEADKLRTSVGGVLFPFFTVAALVGSTPILEDLVAPSTAIAADVNTTNQDAYKELLQKIKEKRGRRGFQAPAPAPAPVPDAPAPAPDATVQAEQPRISTSAARLEGAAERVRQERETEALKAEKREADMREAERREADRREAERQIEARRAREATAAQVAEREKVAVEKVTRQQGNVQSVVVKKKTHGFLPLFISQFFLLLATLGFGAALLILPENQRKEIQDKVDDFVDKAIPVAEDAYAKAKPLAEQAFVKVKEASVVAKPYVEKAWEQAKPMAAKQIEASKPMLQAAQVKVNELLQEAQKKDEYRNTMETLFYVLAPLCDDSAAFCSRFQSLLRYLLGIQIPHQMYP</sequence>
<reference evidence="4" key="3">
    <citation type="submission" date="2020-12" db="UniProtKB">
        <authorList>
            <consortium name="EnsemblPlants"/>
        </authorList>
    </citation>
    <scope>IDENTIFICATION</scope>
</reference>
<accession>A9TP78</accession>
<dbReference type="EnsemblPlants" id="Pp3c21_7170V3.2">
    <property type="protein sequence ID" value="Pp3c21_7170V3.2"/>
    <property type="gene ID" value="Pp3c21_7170"/>
</dbReference>
<dbReference type="GeneID" id="112274523"/>
<dbReference type="RefSeq" id="XP_024359908.1">
    <property type="nucleotide sequence ID" value="XM_024504140.2"/>
</dbReference>
<protein>
    <submittedName>
        <fullName evidence="3 4">Uncharacterized protein</fullName>
    </submittedName>
</protein>
<evidence type="ECO:0000256" key="1">
    <source>
        <dbReference type="SAM" id="MobiDB-lite"/>
    </source>
</evidence>
<organism evidence="3">
    <name type="scientific">Physcomitrium patens</name>
    <name type="common">Spreading-leaved earth moss</name>
    <name type="synonym">Physcomitrella patens</name>
    <dbReference type="NCBI Taxonomy" id="3218"/>
    <lineage>
        <taxon>Eukaryota</taxon>
        <taxon>Viridiplantae</taxon>
        <taxon>Streptophyta</taxon>
        <taxon>Embryophyta</taxon>
        <taxon>Bryophyta</taxon>
        <taxon>Bryophytina</taxon>
        <taxon>Bryopsida</taxon>
        <taxon>Funariidae</taxon>
        <taxon>Funariales</taxon>
        <taxon>Funariaceae</taxon>
        <taxon>Physcomitrium</taxon>
    </lineage>
</organism>
<evidence type="ECO:0000256" key="2">
    <source>
        <dbReference type="SAM" id="Phobius"/>
    </source>
</evidence>
<dbReference type="OrthoDB" id="1939273at2759"/>
<dbReference type="Gramene" id="Pp3c21_7170V3.2">
    <property type="protein sequence ID" value="Pp3c21_7170V3.2"/>
    <property type="gene ID" value="Pp3c21_7170"/>
</dbReference>
<proteinExistence type="predicted"/>
<dbReference type="HOGENOM" id="CLU_822305_0_0_1"/>
<dbReference type="Gramene" id="Pp3c21_7170V3.1">
    <property type="protein sequence ID" value="Pp3c21_7170V3.1"/>
    <property type="gene ID" value="Pp3c21_7170"/>
</dbReference>
<dbReference type="PaxDb" id="3218-PP1S278_33V6.1"/>
<keyword evidence="2" id="KW-0812">Transmembrane</keyword>
<evidence type="ECO:0000313" key="5">
    <source>
        <dbReference type="Proteomes" id="UP000006727"/>
    </source>
</evidence>
<reference evidence="3 5" key="1">
    <citation type="journal article" date="2008" name="Science">
        <title>The Physcomitrella genome reveals evolutionary insights into the conquest of land by plants.</title>
        <authorList>
            <person name="Rensing S."/>
            <person name="Lang D."/>
            <person name="Zimmer A."/>
            <person name="Terry A."/>
            <person name="Salamov A."/>
            <person name="Shapiro H."/>
            <person name="Nishiyama T."/>
            <person name="Perroud P.-F."/>
            <person name="Lindquist E."/>
            <person name="Kamisugi Y."/>
            <person name="Tanahashi T."/>
            <person name="Sakakibara K."/>
            <person name="Fujita T."/>
            <person name="Oishi K."/>
            <person name="Shin-I T."/>
            <person name="Kuroki Y."/>
            <person name="Toyoda A."/>
            <person name="Suzuki Y."/>
            <person name="Hashimoto A."/>
            <person name="Yamaguchi K."/>
            <person name="Sugano A."/>
            <person name="Kohara Y."/>
            <person name="Fujiyama A."/>
            <person name="Anterola A."/>
            <person name="Aoki S."/>
            <person name="Ashton N."/>
            <person name="Barbazuk W.B."/>
            <person name="Barker E."/>
            <person name="Bennetzen J."/>
            <person name="Bezanilla M."/>
            <person name="Blankenship R."/>
            <person name="Cho S.H."/>
            <person name="Dutcher S."/>
            <person name="Estelle M."/>
            <person name="Fawcett J.A."/>
            <person name="Gundlach H."/>
            <person name="Hanada K."/>
            <person name="Heyl A."/>
            <person name="Hicks K.A."/>
            <person name="Hugh J."/>
            <person name="Lohr M."/>
            <person name="Mayer K."/>
            <person name="Melkozernov A."/>
            <person name="Murata T."/>
            <person name="Nelson D."/>
            <person name="Pils B."/>
            <person name="Prigge M."/>
            <person name="Reiss B."/>
            <person name="Renner T."/>
            <person name="Rombauts S."/>
            <person name="Rushton P."/>
            <person name="Sanderfoot A."/>
            <person name="Schween G."/>
            <person name="Shiu S.-H."/>
            <person name="Stueber K."/>
            <person name="Theodoulou F.L."/>
            <person name="Tu H."/>
            <person name="Van de Peer Y."/>
            <person name="Verrier P.J."/>
            <person name="Waters E."/>
            <person name="Wood A."/>
            <person name="Yang L."/>
            <person name="Cove D."/>
            <person name="Cuming A."/>
            <person name="Hasebe M."/>
            <person name="Lucas S."/>
            <person name="Mishler D.B."/>
            <person name="Reski R."/>
            <person name="Grigoriev I."/>
            <person name="Quatrano R.S."/>
            <person name="Boore J.L."/>
        </authorList>
    </citation>
    <scope>NUCLEOTIDE SEQUENCE [LARGE SCALE GENOMIC DNA]</scope>
    <source>
        <strain evidence="4 5">cv. Gransden 2004</strain>
    </source>
</reference>
<feature type="compositionally biased region" description="Pro residues" evidence="1">
    <location>
        <begin position="126"/>
        <end position="139"/>
    </location>
</feature>
<evidence type="ECO:0000313" key="3">
    <source>
        <dbReference type="EMBL" id="PNR31708.1"/>
    </source>
</evidence>
<keyword evidence="2" id="KW-1133">Transmembrane helix</keyword>
<dbReference type="Proteomes" id="UP000006727">
    <property type="component" value="Chromosome 21"/>
</dbReference>
<name>A9TP78_PHYPA</name>
<feature type="compositionally biased region" description="Basic and acidic residues" evidence="1">
    <location>
        <begin position="160"/>
        <end position="196"/>
    </location>
</feature>
<feature type="transmembrane region" description="Helical" evidence="2">
    <location>
        <begin position="243"/>
        <end position="267"/>
    </location>
</feature>
<keyword evidence="5" id="KW-1185">Reference proteome</keyword>
<evidence type="ECO:0000313" key="4">
    <source>
        <dbReference type="EnsemblPlants" id="Pp3c21_7170V3.1"/>
    </source>
</evidence>